<dbReference type="InterPro" id="IPR052097">
    <property type="entry name" value="SET-MYND_domain_protein"/>
</dbReference>
<proteinExistence type="predicted"/>
<dbReference type="GO" id="GO:0005737">
    <property type="term" value="C:cytoplasm"/>
    <property type="evidence" value="ECO:0007669"/>
    <property type="project" value="TreeGrafter"/>
</dbReference>
<name>A0A819P4P2_9BILA</name>
<dbReference type="GO" id="GO:0042826">
    <property type="term" value="F:histone deacetylase binding"/>
    <property type="evidence" value="ECO:0007669"/>
    <property type="project" value="TreeGrafter"/>
</dbReference>
<dbReference type="GO" id="GO:0032259">
    <property type="term" value="P:methylation"/>
    <property type="evidence" value="ECO:0007669"/>
    <property type="project" value="UniProtKB-KW"/>
</dbReference>
<dbReference type="PANTHER" id="PTHR46165:SF2">
    <property type="entry name" value="SET AND MYND DOMAIN-CONTAINING PROTEIN 4"/>
    <property type="match status" value="1"/>
</dbReference>
<gene>
    <name evidence="5" type="ORF">JBS370_LOCUS26648</name>
    <name evidence="4" type="ORF">ZHD862_LOCUS33655</name>
</gene>
<evidence type="ECO:0000313" key="5">
    <source>
        <dbReference type="EMBL" id="CAF4007617.1"/>
    </source>
</evidence>
<dbReference type="Proteomes" id="UP000663836">
    <property type="component" value="Unassembled WGS sequence"/>
</dbReference>
<comment type="caution">
    <text evidence="5">The sequence shown here is derived from an EMBL/GenBank/DDBJ whole genome shotgun (WGS) entry which is preliminary data.</text>
</comment>
<protein>
    <submittedName>
        <fullName evidence="5">Uncharacterized protein</fullName>
    </submittedName>
</protein>
<reference evidence="5" key="1">
    <citation type="submission" date="2021-02" db="EMBL/GenBank/DDBJ databases">
        <authorList>
            <person name="Nowell W R."/>
        </authorList>
    </citation>
    <scope>NUCLEOTIDE SEQUENCE</scope>
</reference>
<sequence length="212" mass="24884">MSLTAIEYNNQGNKYYLNNESLLSIESYNEAIKLIENNSKENLSLYLLYLNRSAVYIQDKNFYSGYEDAKYSLKLNQVKNFKALYRAAICLYHLGFIEESQLFIKEAVEDHKTNLIDYLNLKLLIEKKVNTMNKWRKTLTDAKQSIKHLQDIIEKKVLPCEISSILYHIRYLLRAYFDNEKDKNLLNIDTADLGLKLQELATQFNAVFNVQV</sequence>
<evidence type="ECO:0000256" key="2">
    <source>
        <dbReference type="ARBA" id="ARBA00022679"/>
    </source>
</evidence>
<evidence type="ECO:0000256" key="3">
    <source>
        <dbReference type="ARBA" id="ARBA00022691"/>
    </source>
</evidence>
<keyword evidence="2" id="KW-0808">Transferase</keyword>
<accession>A0A819P4P2</accession>
<organism evidence="5 6">
    <name type="scientific">Rotaria sordida</name>
    <dbReference type="NCBI Taxonomy" id="392033"/>
    <lineage>
        <taxon>Eukaryota</taxon>
        <taxon>Metazoa</taxon>
        <taxon>Spiralia</taxon>
        <taxon>Gnathifera</taxon>
        <taxon>Rotifera</taxon>
        <taxon>Eurotatoria</taxon>
        <taxon>Bdelloidea</taxon>
        <taxon>Philodinida</taxon>
        <taxon>Philodinidae</taxon>
        <taxon>Rotaria</taxon>
    </lineage>
</organism>
<dbReference type="SUPFAM" id="SSF48452">
    <property type="entry name" value="TPR-like"/>
    <property type="match status" value="1"/>
</dbReference>
<dbReference type="GO" id="GO:0008168">
    <property type="term" value="F:methyltransferase activity"/>
    <property type="evidence" value="ECO:0007669"/>
    <property type="project" value="UniProtKB-KW"/>
</dbReference>
<dbReference type="InterPro" id="IPR011990">
    <property type="entry name" value="TPR-like_helical_dom_sf"/>
</dbReference>
<dbReference type="EMBL" id="CAJOBD010004762">
    <property type="protein sequence ID" value="CAF4007617.1"/>
    <property type="molecule type" value="Genomic_DNA"/>
</dbReference>
<keyword evidence="3" id="KW-0949">S-adenosyl-L-methionine</keyword>
<dbReference type="GO" id="GO:0005634">
    <property type="term" value="C:nucleus"/>
    <property type="evidence" value="ECO:0007669"/>
    <property type="project" value="TreeGrafter"/>
</dbReference>
<evidence type="ECO:0000256" key="1">
    <source>
        <dbReference type="ARBA" id="ARBA00022603"/>
    </source>
</evidence>
<dbReference type="AlphaFoldDB" id="A0A819P4P2"/>
<dbReference type="EMBL" id="CAJNOT010004063">
    <property type="protein sequence ID" value="CAF1414050.1"/>
    <property type="molecule type" value="Genomic_DNA"/>
</dbReference>
<evidence type="ECO:0000313" key="4">
    <source>
        <dbReference type="EMBL" id="CAF1414050.1"/>
    </source>
</evidence>
<dbReference type="Gene3D" id="1.25.40.10">
    <property type="entry name" value="Tetratricopeptide repeat domain"/>
    <property type="match status" value="1"/>
</dbReference>
<keyword evidence="1" id="KW-0489">Methyltransferase</keyword>
<evidence type="ECO:0000313" key="6">
    <source>
        <dbReference type="Proteomes" id="UP000663836"/>
    </source>
</evidence>
<dbReference type="Proteomes" id="UP000663864">
    <property type="component" value="Unassembled WGS sequence"/>
</dbReference>
<dbReference type="PANTHER" id="PTHR46165">
    <property type="entry name" value="SET AND MYND DOMAIN-CONTAINING PROTEIN 4"/>
    <property type="match status" value="1"/>
</dbReference>